<keyword evidence="6 7" id="KW-0539">Nucleus</keyword>
<accession>A0A0L0GF99</accession>
<comment type="subunit">
    <text evidence="7">Associated with the spliceosome.</text>
</comment>
<comment type="subcellular location">
    <subcellularLocation>
        <location evidence="1 7">Nucleus</location>
    </subcellularLocation>
</comment>
<organism evidence="9 10">
    <name type="scientific">Sphaeroforma arctica JP610</name>
    <dbReference type="NCBI Taxonomy" id="667725"/>
    <lineage>
        <taxon>Eukaryota</taxon>
        <taxon>Ichthyosporea</taxon>
        <taxon>Ichthyophonida</taxon>
        <taxon>Sphaeroforma</taxon>
    </lineage>
</organism>
<comment type="similarity">
    <text evidence="2 7">Belongs to the SLU7 family.</text>
</comment>
<name>A0A0L0GF99_9EUKA</name>
<dbReference type="PANTHER" id="PTHR12942:SF2">
    <property type="entry name" value="PRE-MRNA-SPLICING FACTOR SLU7"/>
    <property type="match status" value="1"/>
</dbReference>
<sequence>WPNNHRSVWGSYWSDGQWGFQCCYSTVYNSYCVGEAGKRAKQLSRNANSLLKSASKAADGFEKPKSLLEEHYDRGESAEKASKKNKKSSRSKDKMDNGDEDEDPKARMKRIKKILEREEKREKSIQDGDERKRKYNSFKGNNHDEPTEEEMEAWKIKKAKADDPMAAFM</sequence>
<dbReference type="RefSeq" id="XP_014161579.1">
    <property type="nucleotide sequence ID" value="XM_014306104.1"/>
</dbReference>
<evidence type="ECO:0000313" key="10">
    <source>
        <dbReference type="Proteomes" id="UP000054560"/>
    </source>
</evidence>
<dbReference type="EMBL" id="KQ241601">
    <property type="protein sequence ID" value="KNC87677.1"/>
    <property type="molecule type" value="Genomic_DNA"/>
</dbReference>
<dbReference type="eggNOG" id="KOG2560">
    <property type="taxonomic scope" value="Eukaryota"/>
</dbReference>
<dbReference type="Proteomes" id="UP000054560">
    <property type="component" value="Unassembled WGS sequence"/>
</dbReference>
<dbReference type="InterPro" id="IPR039974">
    <property type="entry name" value="Splicing_factor_SLU7"/>
</dbReference>
<feature type="compositionally biased region" description="Basic and acidic residues" evidence="8">
    <location>
        <begin position="59"/>
        <end position="82"/>
    </location>
</feature>
<protein>
    <recommendedName>
        <fullName evidence="7">Pre-mRNA-splicing factor SLU7</fullName>
    </recommendedName>
</protein>
<feature type="compositionally biased region" description="Basic and acidic residues" evidence="8">
    <location>
        <begin position="113"/>
        <end position="132"/>
    </location>
</feature>
<gene>
    <name evidence="9" type="ORF">SARC_00185</name>
</gene>
<reference evidence="9 10" key="1">
    <citation type="submission" date="2011-02" db="EMBL/GenBank/DDBJ databases">
        <title>The Genome Sequence of Sphaeroforma arctica JP610.</title>
        <authorList>
            <consortium name="The Broad Institute Genome Sequencing Platform"/>
            <person name="Russ C."/>
            <person name="Cuomo C."/>
            <person name="Young S.K."/>
            <person name="Zeng Q."/>
            <person name="Gargeya S."/>
            <person name="Alvarado L."/>
            <person name="Berlin A."/>
            <person name="Chapman S.B."/>
            <person name="Chen Z."/>
            <person name="Freedman E."/>
            <person name="Gellesch M."/>
            <person name="Goldberg J."/>
            <person name="Griggs A."/>
            <person name="Gujja S."/>
            <person name="Heilman E."/>
            <person name="Heiman D."/>
            <person name="Howarth C."/>
            <person name="Mehta T."/>
            <person name="Neiman D."/>
            <person name="Pearson M."/>
            <person name="Roberts A."/>
            <person name="Saif S."/>
            <person name="Shea T."/>
            <person name="Shenoy N."/>
            <person name="Sisk P."/>
            <person name="Stolte C."/>
            <person name="Sykes S."/>
            <person name="White J."/>
            <person name="Yandava C."/>
            <person name="Burger G."/>
            <person name="Gray M.W."/>
            <person name="Holland P.W.H."/>
            <person name="King N."/>
            <person name="Lang F.B.F."/>
            <person name="Roger A.J."/>
            <person name="Ruiz-Trillo I."/>
            <person name="Haas B."/>
            <person name="Nusbaum C."/>
            <person name="Birren B."/>
        </authorList>
    </citation>
    <scope>NUCLEOTIDE SEQUENCE [LARGE SCALE GENOMIC DNA]</scope>
    <source>
        <strain evidence="9 10">JP610</strain>
    </source>
</reference>
<evidence type="ECO:0000256" key="3">
    <source>
        <dbReference type="ARBA" id="ARBA00022664"/>
    </source>
</evidence>
<keyword evidence="5 7" id="KW-0508">mRNA splicing</keyword>
<comment type="function">
    <text evidence="7">Involved in pre-mRNA splicing.</text>
</comment>
<feature type="non-terminal residue" evidence="9">
    <location>
        <position position="1"/>
    </location>
</feature>
<evidence type="ECO:0000256" key="1">
    <source>
        <dbReference type="ARBA" id="ARBA00004123"/>
    </source>
</evidence>
<dbReference type="GO" id="GO:0005681">
    <property type="term" value="C:spliceosomal complex"/>
    <property type="evidence" value="ECO:0007669"/>
    <property type="project" value="UniProtKB-UniRule"/>
</dbReference>
<keyword evidence="4 7" id="KW-0747">Spliceosome</keyword>
<proteinExistence type="inferred from homology"/>
<dbReference type="AlphaFoldDB" id="A0A0L0GF99"/>
<evidence type="ECO:0000256" key="6">
    <source>
        <dbReference type="ARBA" id="ARBA00023242"/>
    </source>
</evidence>
<evidence type="ECO:0000256" key="5">
    <source>
        <dbReference type="ARBA" id="ARBA00023187"/>
    </source>
</evidence>
<dbReference type="GO" id="GO:0030628">
    <property type="term" value="F:pre-mRNA 3'-splice site binding"/>
    <property type="evidence" value="ECO:0007669"/>
    <property type="project" value="UniProtKB-UniRule"/>
</dbReference>
<dbReference type="GO" id="GO:0000398">
    <property type="term" value="P:mRNA splicing, via spliceosome"/>
    <property type="evidence" value="ECO:0007669"/>
    <property type="project" value="UniProtKB-UniRule"/>
</dbReference>
<evidence type="ECO:0000256" key="4">
    <source>
        <dbReference type="ARBA" id="ARBA00022728"/>
    </source>
</evidence>
<keyword evidence="3 7" id="KW-0507">mRNA processing</keyword>
<dbReference type="PANTHER" id="PTHR12942">
    <property type="entry name" value="STEP II SPLICING FACTOR SLU7"/>
    <property type="match status" value="1"/>
</dbReference>
<evidence type="ECO:0000256" key="2">
    <source>
        <dbReference type="ARBA" id="ARBA00007203"/>
    </source>
</evidence>
<evidence type="ECO:0000256" key="7">
    <source>
        <dbReference type="RuleBase" id="RU367071"/>
    </source>
</evidence>
<evidence type="ECO:0000313" key="9">
    <source>
        <dbReference type="EMBL" id="KNC87677.1"/>
    </source>
</evidence>
<dbReference type="OrthoDB" id="6283949at2759"/>
<keyword evidence="10" id="KW-1185">Reference proteome</keyword>
<feature type="region of interest" description="Disordered" evidence="8">
    <location>
        <begin position="54"/>
        <end position="152"/>
    </location>
</feature>
<dbReference type="GeneID" id="25900689"/>
<dbReference type="STRING" id="667725.A0A0L0GF99"/>
<evidence type="ECO:0000256" key="8">
    <source>
        <dbReference type="SAM" id="MobiDB-lite"/>
    </source>
</evidence>